<feature type="transmembrane region" description="Helical" evidence="1">
    <location>
        <begin position="237"/>
        <end position="256"/>
    </location>
</feature>
<dbReference type="STRING" id="47312.SAMN04489765_1772"/>
<dbReference type="AlphaFoldDB" id="A0A1H1DK93"/>
<dbReference type="Pfam" id="PF20990">
    <property type="entry name" value="DUF2207_C"/>
    <property type="match status" value="1"/>
</dbReference>
<keyword evidence="1" id="KW-0472">Membrane</keyword>
<dbReference type="InterPro" id="IPR048389">
    <property type="entry name" value="YciQ-like_C"/>
</dbReference>
<organism evidence="3 4">
    <name type="scientific">Tsukamurella pulmonis</name>
    <dbReference type="NCBI Taxonomy" id="47312"/>
    <lineage>
        <taxon>Bacteria</taxon>
        <taxon>Bacillati</taxon>
        <taxon>Actinomycetota</taxon>
        <taxon>Actinomycetes</taxon>
        <taxon>Mycobacteriales</taxon>
        <taxon>Tsukamurellaceae</taxon>
        <taxon>Tsukamurella</taxon>
    </lineage>
</organism>
<sequence>MWEGTRNQGGTVRRRRRSGWAAVLAVIGVVFAGAGAGPAGADPSGVGVDTVLDLQDDGSLAVTTVITAPPGRAIAQRLPLSVPVEGNRTQHFTVTGTRAENGSVSVSDGALQVSAPGGTTKVTYTVRGTVADGPELQQFTWPIAAGYTVDLDTVTMRFASPTAVPDSPLCGIGQVGERRMCTLTQTDASGVVTAQQNGLPQGRVAVFTTLLPAGTVAADARFTATAAPAPERDTGGLIALSLAAVLAVALAGYGYVRRRSDAAAAHSAGATADLLVPGGNGEIAFASPDGVLPGQIGTLLDGRLRPTDVGATVLDLAVRGYLWLAALPDGDFQISRRVPLDGAVTPAERVVVDALLPHGAETTTVSELTGGARPLDPAPIVAAVPAATAERGWLRAAPRSPLLVPAIAVAAGGAIATLVCGFLGAGVLWAAAALVLGLGLVAAALLWPRRTASGSRLAAGLGGMRQYLIATNVGSLPDGQRDVLFERAIPYTHAFGDLRGWLATWGSVPSAPLDWYRAPQGPVAGLATLAAVLDGAVAQALAAQRD</sequence>
<keyword evidence="1" id="KW-0812">Transmembrane</keyword>
<keyword evidence="1" id="KW-1133">Transmembrane helix</keyword>
<dbReference type="EMBL" id="FNLF01000002">
    <property type="protein sequence ID" value="SDQ76923.1"/>
    <property type="molecule type" value="Genomic_DNA"/>
</dbReference>
<evidence type="ECO:0000259" key="2">
    <source>
        <dbReference type="Pfam" id="PF20990"/>
    </source>
</evidence>
<feature type="transmembrane region" description="Helical" evidence="1">
    <location>
        <begin position="430"/>
        <end position="447"/>
    </location>
</feature>
<evidence type="ECO:0000313" key="3">
    <source>
        <dbReference type="EMBL" id="SDQ76923.1"/>
    </source>
</evidence>
<evidence type="ECO:0000256" key="1">
    <source>
        <dbReference type="SAM" id="Phobius"/>
    </source>
</evidence>
<reference evidence="4" key="1">
    <citation type="submission" date="2016-10" db="EMBL/GenBank/DDBJ databases">
        <authorList>
            <person name="Varghese N."/>
            <person name="Submissions S."/>
        </authorList>
    </citation>
    <scope>NUCLEOTIDE SEQUENCE [LARGE SCALE GENOMIC DNA]</scope>
    <source>
        <strain evidence="4">DSM 44142</strain>
    </source>
</reference>
<protein>
    <submittedName>
        <fullName evidence="3">Predicted membrane protein</fullName>
    </submittedName>
</protein>
<keyword evidence="4" id="KW-1185">Reference proteome</keyword>
<feature type="domain" description="Predicted membrane protein YciQ-like C-terminal" evidence="2">
    <location>
        <begin position="286"/>
        <end position="496"/>
    </location>
</feature>
<evidence type="ECO:0000313" key="4">
    <source>
        <dbReference type="Proteomes" id="UP000183053"/>
    </source>
</evidence>
<feature type="transmembrane region" description="Helical" evidence="1">
    <location>
        <begin position="402"/>
        <end position="424"/>
    </location>
</feature>
<proteinExistence type="predicted"/>
<name>A0A1H1DK93_9ACTN</name>
<dbReference type="OrthoDB" id="143710at2"/>
<dbReference type="RefSeq" id="WP_082756505.1">
    <property type="nucleotide sequence ID" value="NZ_FNLF01000002.1"/>
</dbReference>
<dbReference type="Proteomes" id="UP000183053">
    <property type="component" value="Unassembled WGS sequence"/>
</dbReference>
<gene>
    <name evidence="3" type="ORF">SAMN04489765_1772</name>
</gene>
<accession>A0A1H1DK93</accession>